<keyword evidence="10" id="KW-1185">Reference proteome</keyword>
<evidence type="ECO:0000256" key="7">
    <source>
        <dbReference type="SAM" id="MobiDB-lite"/>
    </source>
</evidence>
<keyword evidence="2" id="KW-0479">Metal-binding</keyword>
<keyword evidence="3" id="KW-0847">Vitamin C</keyword>
<dbReference type="PANTHER" id="PTHR10869:SF246">
    <property type="entry name" value="TRANSMEMBRANE PROLYL 4-HYDROXYLASE"/>
    <property type="match status" value="1"/>
</dbReference>
<comment type="cofactor">
    <cofactor evidence="1">
        <name>L-ascorbate</name>
        <dbReference type="ChEBI" id="CHEBI:38290"/>
    </cofactor>
</comment>
<evidence type="ECO:0000256" key="6">
    <source>
        <dbReference type="ARBA" id="ARBA00023004"/>
    </source>
</evidence>
<dbReference type="InterPro" id="IPR045054">
    <property type="entry name" value="P4HA-like"/>
</dbReference>
<dbReference type="PROSITE" id="PS51471">
    <property type="entry name" value="FE2OG_OXY"/>
    <property type="match status" value="1"/>
</dbReference>
<evidence type="ECO:0000259" key="8">
    <source>
        <dbReference type="PROSITE" id="PS51471"/>
    </source>
</evidence>
<dbReference type="PANTHER" id="PTHR10869">
    <property type="entry name" value="PROLYL 4-HYDROXYLASE ALPHA SUBUNIT"/>
    <property type="match status" value="1"/>
</dbReference>
<sequence>MRQSVTPELRQWIIEQAQAGFAPEAVVEAMKASGWDETVAIEALETTLRDHLQGLSSGQSVQPLPGGGSPVPDVRLEGSPREVDLGDRVVQILVSLRQPRLVVLGNLLAQDECDQLIELARPRMARSMTVQTRTGGQETNPDRTSNGMFFNRGEHPLVAAIESRIARLVGWPASHGEGIQVLNYREGAEYKPHYDYFDPAEPGTPTILKRGGQRVATLVMYLNDPAQGGGTTFPDIGLEVAPQKGNAVFFSYDRPHPSTRTLHGGAPVLAGEKWVATKWLRQREFN</sequence>
<dbReference type="Pfam" id="PF13640">
    <property type="entry name" value="2OG-FeII_Oxy_3"/>
    <property type="match status" value="1"/>
</dbReference>
<dbReference type="InterPro" id="IPR044862">
    <property type="entry name" value="Pro_4_hyd_alph_FE2OG_OXY"/>
</dbReference>
<dbReference type="InterPro" id="IPR006620">
    <property type="entry name" value="Pro_4_hyd_alph"/>
</dbReference>
<gene>
    <name evidence="9" type="ORF">ACFQNJ_03830</name>
</gene>
<comment type="caution">
    <text evidence="9">The sequence shown here is derived from an EMBL/GenBank/DDBJ whole genome shotgun (WGS) entry which is preliminary data.</text>
</comment>
<evidence type="ECO:0000256" key="2">
    <source>
        <dbReference type="ARBA" id="ARBA00022723"/>
    </source>
</evidence>
<evidence type="ECO:0000256" key="1">
    <source>
        <dbReference type="ARBA" id="ARBA00001961"/>
    </source>
</evidence>
<dbReference type="EMBL" id="JBHTBX010000002">
    <property type="protein sequence ID" value="MFC7433633.1"/>
    <property type="molecule type" value="Genomic_DNA"/>
</dbReference>
<proteinExistence type="predicted"/>
<evidence type="ECO:0000256" key="3">
    <source>
        <dbReference type="ARBA" id="ARBA00022896"/>
    </source>
</evidence>
<evidence type="ECO:0000256" key="4">
    <source>
        <dbReference type="ARBA" id="ARBA00022964"/>
    </source>
</evidence>
<dbReference type="SMART" id="SM00702">
    <property type="entry name" value="P4Hc"/>
    <property type="match status" value="1"/>
</dbReference>
<keyword evidence="6" id="KW-0408">Iron</keyword>
<dbReference type="Proteomes" id="UP001596495">
    <property type="component" value="Unassembled WGS sequence"/>
</dbReference>
<evidence type="ECO:0000313" key="9">
    <source>
        <dbReference type="EMBL" id="MFC7433633.1"/>
    </source>
</evidence>
<accession>A0ABW2R574</accession>
<keyword evidence="4" id="KW-0223">Dioxygenase</keyword>
<name>A0ABW2R574_9BURK</name>
<organism evidence="9 10">
    <name type="scientific">Hydrogenophaga bisanensis</name>
    <dbReference type="NCBI Taxonomy" id="439611"/>
    <lineage>
        <taxon>Bacteria</taxon>
        <taxon>Pseudomonadati</taxon>
        <taxon>Pseudomonadota</taxon>
        <taxon>Betaproteobacteria</taxon>
        <taxon>Burkholderiales</taxon>
        <taxon>Comamonadaceae</taxon>
        <taxon>Hydrogenophaga</taxon>
    </lineage>
</organism>
<dbReference type="RefSeq" id="WP_382253935.1">
    <property type="nucleotide sequence ID" value="NZ_JBHTBX010000002.1"/>
</dbReference>
<keyword evidence="5" id="KW-0560">Oxidoreductase</keyword>
<dbReference type="InterPro" id="IPR005123">
    <property type="entry name" value="Oxoglu/Fe-dep_dioxygenase_dom"/>
</dbReference>
<feature type="domain" description="Fe2OG dioxygenase" evidence="8">
    <location>
        <begin position="175"/>
        <end position="282"/>
    </location>
</feature>
<feature type="region of interest" description="Disordered" evidence="7">
    <location>
        <begin position="128"/>
        <end position="148"/>
    </location>
</feature>
<evidence type="ECO:0000313" key="10">
    <source>
        <dbReference type="Proteomes" id="UP001596495"/>
    </source>
</evidence>
<protein>
    <submittedName>
        <fullName evidence="9">2OG-Fe(II) oxygenase</fullName>
    </submittedName>
</protein>
<reference evidence="10" key="1">
    <citation type="journal article" date="2019" name="Int. J. Syst. Evol. Microbiol.">
        <title>The Global Catalogue of Microorganisms (GCM) 10K type strain sequencing project: providing services to taxonomists for standard genome sequencing and annotation.</title>
        <authorList>
            <consortium name="The Broad Institute Genomics Platform"/>
            <consortium name="The Broad Institute Genome Sequencing Center for Infectious Disease"/>
            <person name="Wu L."/>
            <person name="Ma J."/>
        </authorList>
    </citation>
    <scope>NUCLEOTIDE SEQUENCE [LARGE SCALE GENOMIC DNA]</scope>
    <source>
        <strain evidence="10">CCUG 54518</strain>
    </source>
</reference>
<dbReference type="Gene3D" id="2.60.120.620">
    <property type="entry name" value="q2cbj1_9rhob like domain"/>
    <property type="match status" value="1"/>
</dbReference>
<evidence type="ECO:0000256" key="5">
    <source>
        <dbReference type="ARBA" id="ARBA00023002"/>
    </source>
</evidence>